<organism evidence="2 3">
    <name type="scientific">Macaca fascicularis</name>
    <name type="common">Crab-eating macaque</name>
    <name type="synonym">Cynomolgus monkey</name>
    <dbReference type="NCBI Taxonomy" id="9541"/>
    <lineage>
        <taxon>Eukaryota</taxon>
        <taxon>Metazoa</taxon>
        <taxon>Chordata</taxon>
        <taxon>Craniata</taxon>
        <taxon>Vertebrata</taxon>
        <taxon>Euteleostomi</taxon>
        <taxon>Mammalia</taxon>
        <taxon>Eutheria</taxon>
        <taxon>Euarchontoglires</taxon>
        <taxon>Primates</taxon>
        <taxon>Haplorrhini</taxon>
        <taxon>Catarrhini</taxon>
        <taxon>Cercopithecidae</taxon>
        <taxon>Cercopithecinae</taxon>
        <taxon>Macaca</taxon>
    </lineage>
</organism>
<evidence type="ECO:0000256" key="1">
    <source>
        <dbReference type="SAM" id="Phobius"/>
    </source>
</evidence>
<dbReference type="GeneTree" id="ENSGT00940000167556"/>
<keyword evidence="1" id="KW-0472">Membrane</keyword>
<proteinExistence type="predicted"/>
<evidence type="ECO:0000313" key="3">
    <source>
        <dbReference type="Proteomes" id="UP000233100"/>
    </source>
</evidence>
<keyword evidence="3" id="KW-1185">Reference proteome</keyword>
<dbReference type="AlphaFoldDB" id="A0A7N9CH05"/>
<dbReference type="Proteomes" id="UP000233100">
    <property type="component" value="Chromosome 1"/>
</dbReference>
<name>A0A7N9CH05_MACFA</name>
<dbReference type="PRINTS" id="PR02045">
    <property type="entry name" value="F138DOMAIN"/>
</dbReference>
<reference evidence="2" key="3">
    <citation type="submission" date="2025-09" db="UniProtKB">
        <authorList>
            <consortium name="Ensembl"/>
        </authorList>
    </citation>
    <scope>IDENTIFICATION</scope>
</reference>
<reference evidence="2" key="2">
    <citation type="submission" date="2025-08" db="UniProtKB">
        <authorList>
            <consortium name="Ensembl"/>
        </authorList>
    </citation>
    <scope>IDENTIFICATION</scope>
</reference>
<protein>
    <submittedName>
        <fullName evidence="2">Uncharacterized protein</fullName>
    </submittedName>
</protein>
<dbReference type="Ensembl" id="ENSMFAT00000080000.1">
    <property type="protein sequence ID" value="ENSMFAP00000047813.1"/>
    <property type="gene ID" value="ENSMFAG00000065006.1"/>
</dbReference>
<sequence>MSWCPSFLPFLPSFLPSIFLSFFLFLFFETGSHSVTQAGVQRHGHGSLQPPPPGFNQSSHLSLSSNWGYRHAQPHRANFCIFIEMGFHHVGPAGLELLTSSDLPASTS</sequence>
<dbReference type="PANTHER" id="PTHR46254">
    <property type="entry name" value="PROTEIN GVQW1-RELATED"/>
    <property type="match status" value="1"/>
</dbReference>
<feature type="transmembrane region" description="Helical" evidence="1">
    <location>
        <begin position="6"/>
        <end position="28"/>
    </location>
</feature>
<evidence type="ECO:0000313" key="2">
    <source>
        <dbReference type="Ensembl" id="ENSMFAP00000047813.1"/>
    </source>
</evidence>
<keyword evidence="1" id="KW-0812">Transmembrane</keyword>
<reference evidence="2 3" key="1">
    <citation type="submission" date="2013-03" db="EMBL/GenBank/DDBJ databases">
        <authorList>
            <person name="Warren W."/>
            <person name="Wilson R.K."/>
        </authorList>
    </citation>
    <scope>NUCLEOTIDE SEQUENCE</scope>
</reference>
<keyword evidence="1" id="KW-1133">Transmembrane helix</keyword>
<accession>A0A7N9CH05</accession>